<evidence type="ECO:0000313" key="2">
    <source>
        <dbReference type="Proteomes" id="UP000055048"/>
    </source>
</evidence>
<dbReference type="OrthoDB" id="5913915at2759"/>
<protein>
    <submittedName>
        <fullName evidence="1">Uncharacterized protein</fullName>
    </submittedName>
</protein>
<proteinExistence type="predicted"/>
<evidence type="ECO:0000313" key="1">
    <source>
        <dbReference type="EMBL" id="KRX42438.1"/>
    </source>
</evidence>
<sequence length="312" mass="35310">MQWTMKAVPGTGWTSPVLIEDVCVRRRSTTSSGKQNFKAEDFSTRRNNNENLLTSILQATFKAGSSTLPGCSKLTSVASGQQALQLFNIPFIFLLGFELDHAGNHVDQGSKTVRLFRQIWHLLPKQLEHCRSGTGTFHRIFVDYSRRRGGKFKRRPVGAVARRQRRISDRILLGVGCMASWKLECTTARTIDRSSILYNNRRRRRSQLGTHWSRVIHCSRCPWLIWTIIRIGCVPSSMLASLFRTRFLSNLSTKQLGGIATDYCQAENNVVYFIHATKQATTGDKLSCLNNFSSATPPDTEDTCKEHLGRHC</sequence>
<accession>A0A0V0TTU2</accession>
<comment type="caution">
    <text evidence="1">The sequence shown here is derived from an EMBL/GenBank/DDBJ whole genome shotgun (WGS) entry which is preliminary data.</text>
</comment>
<dbReference type="AlphaFoldDB" id="A0A0V0TTU2"/>
<gene>
    <name evidence="1" type="ORF">T05_15080</name>
</gene>
<keyword evidence="2" id="KW-1185">Reference proteome</keyword>
<reference evidence="1 2" key="1">
    <citation type="submission" date="2015-01" db="EMBL/GenBank/DDBJ databases">
        <title>Evolution of Trichinella species and genotypes.</title>
        <authorList>
            <person name="Korhonen P.K."/>
            <person name="Edoardo P."/>
            <person name="Giuseppe L.R."/>
            <person name="Gasser R.B."/>
        </authorList>
    </citation>
    <scope>NUCLEOTIDE SEQUENCE [LARGE SCALE GENOMIC DNA]</scope>
    <source>
        <strain evidence="1">ISS417</strain>
    </source>
</reference>
<organism evidence="1 2">
    <name type="scientific">Trichinella murrelli</name>
    <dbReference type="NCBI Taxonomy" id="144512"/>
    <lineage>
        <taxon>Eukaryota</taxon>
        <taxon>Metazoa</taxon>
        <taxon>Ecdysozoa</taxon>
        <taxon>Nematoda</taxon>
        <taxon>Enoplea</taxon>
        <taxon>Dorylaimia</taxon>
        <taxon>Trichinellida</taxon>
        <taxon>Trichinellidae</taxon>
        <taxon>Trichinella</taxon>
    </lineage>
</organism>
<dbReference type="EMBL" id="JYDJ01000144">
    <property type="protein sequence ID" value="KRX42438.1"/>
    <property type="molecule type" value="Genomic_DNA"/>
</dbReference>
<dbReference type="Proteomes" id="UP000055048">
    <property type="component" value="Unassembled WGS sequence"/>
</dbReference>
<name>A0A0V0TTU2_9BILA</name>